<feature type="domain" description="ABC3 transporter permease C-terminal" evidence="9">
    <location>
        <begin position="275"/>
        <end position="407"/>
    </location>
</feature>
<dbReference type="GO" id="GO:0098797">
    <property type="term" value="C:plasma membrane protein complex"/>
    <property type="evidence" value="ECO:0007669"/>
    <property type="project" value="TreeGrafter"/>
</dbReference>
<evidence type="ECO:0000256" key="7">
    <source>
        <dbReference type="ARBA" id="ARBA00023136"/>
    </source>
</evidence>
<dbReference type="Pfam" id="PF12704">
    <property type="entry name" value="MacB_PCD"/>
    <property type="match status" value="1"/>
</dbReference>
<comment type="similarity">
    <text evidence="2">Belongs to the ABC-4 integral membrane protein family. LolC/E subfamily.</text>
</comment>
<dbReference type="PANTHER" id="PTHR30489">
    <property type="entry name" value="LIPOPROTEIN-RELEASING SYSTEM TRANSMEMBRANE PROTEIN LOLE"/>
    <property type="match status" value="1"/>
</dbReference>
<evidence type="ECO:0000256" key="3">
    <source>
        <dbReference type="ARBA" id="ARBA00022448"/>
    </source>
</evidence>
<dbReference type="InterPro" id="IPR051447">
    <property type="entry name" value="Lipoprotein-release_system"/>
</dbReference>
<sequence>MMNQFVSLWIGFRFYVARQSNRFISFISFASTAGIALGVAVLIVVLSAMNGFEQQLQQRLLGIVAQGELTGVEAPLENWQKIVASAQKIKGIEAAAPFITMQGLVQRQGGFHGLTVFGIDPALEAKVSTLPEFVKPDVWQALEQAEKNNILLGASLAKKFNLQIGDKLSLFTPAHKSKGLAKPKSHQFVIAGFYDVGGEIEQTTAYISLAHASNLLDMQDNVSGVRIKVDNVFDAPRLIRELGYSQQQYMYISDWTRTQGHLYQDIQLVRMIMYIVLALVIAVACFNIVSTLVMAVRDKESEIAILMTMGMKRASIMMIFMVQGAFNGLLGCGLGGLIGTLVAANLSAIAKGIESIFGVQLLSGDIYFIDFLPSQLQLTDVVAVIGLAFVMSLIATIYPAWKASHTAPARALAGGS</sequence>
<dbReference type="PANTHER" id="PTHR30489:SF0">
    <property type="entry name" value="LIPOPROTEIN-RELEASING SYSTEM TRANSMEMBRANE PROTEIN LOLE"/>
    <property type="match status" value="1"/>
</dbReference>
<comment type="caution">
    <text evidence="11">The sequence shown here is derived from an EMBL/GenBank/DDBJ whole genome shotgun (WGS) entry which is preliminary data.</text>
</comment>
<keyword evidence="4" id="KW-1003">Cell membrane</keyword>
<dbReference type="InterPro" id="IPR025857">
    <property type="entry name" value="MacB_PCD"/>
</dbReference>
<organism evidence="11 12">
    <name type="scientific">Shewanella gelidii</name>
    <dbReference type="NCBI Taxonomy" id="1642821"/>
    <lineage>
        <taxon>Bacteria</taxon>
        <taxon>Pseudomonadati</taxon>
        <taxon>Pseudomonadota</taxon>
        <taxon>Gammaproteobacteria</taxon>
        <taxon>Alteromonadales</taxon>
        <taxon>Shewanellaceae</taxon>
        <taxon>Shewanella</taxon>
    </lineage>
</organism>
<keyword evidence="6 8" id="KW-1133">Transmembrane helix</keyword>
<dbReference type="EMBL" id="BMPZ01000002">
    <property type="protein sequence ID" value="GGI76160.1"/>
    <property type="molecule type" value="Genomic_DNA"/>
</dbReference>
<feature type="transmembrane region" description="Helical" evidence="8">
    <location>
        <begin position="23"/>
        <end position="49"/>
    </location>
</feature>
<evidence type="ECO:0000256" key="5">
    <source>
        <dbReference type="ARBA" id="ARBA00022692"/>
    </source>
</evidence>
<dbReference type="NCBIfam" id="NF008357">
    <property type="entry name" value="PRK11146.1"/>
    <property type="match status" value="1"/>
</dbReference>
<feature type="transmembrane region" description="Helical" evidence="8">
    <location>
        <begin position="271"/>
        <end position="296"/>
    </location>
</feature>
<dbReference type="InterPro" id="IPR003838">
    <property type="entry name" value="ABC3_permease_C"/>
</dbReference>
<keyword evidence="11" id="KW-0131">Cell cycle</keyword>
<feature type="domain" description="MacB-like periplasmic core" evidence="10">
    <location>
        <begin position="28"/>
        <end position="241"/>
    </location>
</feature>
<feature type="transmembrane region" description="Helical" evidence="8">
    <location>
        <begin position="381"/>
        <end position="401"/>
    </location>
</feature>
<dbReference type="Proteomes" id="UP000613743">
    <property type="component" value="Unassembled WGS sequence"/>
</dbReference>
<reference evidence="11" key="2">
    <citation type="submission" date="2020-09" db="EMBL/GenBank/DDBJ databases">
        <authorList>
            <person name="Sun Q."/>
            <person name="Ohkuma M."/>
        </authorList>
    </citation>
    <scope>NUCLEOTIDE SEQUENCE</scope>
    <source>
        <strain evidence="11">JCM 30804</strain>
    </source>
</reference>
<proteinExistence type="inferred from homology"/>
<keyword evidence="12" id="KW-1185">Reference proteome</keyword>
<dbReference type="GO" id="GO:0042953">
    <property type="term" value="P:lipoprotein transport"/>
    <property type="evidence" value="ECO:0007669"/>
    <property type="project" value="InterPro"/>
</dbReference>
<keyword evidence="5 8" id="KW-0812">Transmembrane</keyword>
<gene>
    <name evidence="11" type="primary">lolC</name>
    <name evidence="11" type="ORF">GCM10009332_11910</name>
</gene>
<dbReference type="AlphaFoldDB" id="A0A917JQ27"/>
<keyword evidence="7 8" id="KW-0472">Membrane</keyword>
<evidence type="ECO:0000313" key="11">
    <source>
        <dbReference type="EMBL" id="GGI76160.1"/>
    </source>
</evidence>
<feature type="transmembrane region" description="Helical" evidence="8">
    <location>
        <begin position="316"/>
        <end position="342"/>
    </location>
</feature>
<dbReference type="GO" id="GO:0044874">
    <property type="term" value="P:lipoprotein localization to outer membrane"/>
    <property type="evidence" value="ECO:0007669"/>
    <property type="project" value="TreeGrafter"/>
</dbReference>
<dbReference type="GO" id="GO:0051301">
    <property type="term" value="P:cell division"/>
    <property type="evidence" value="ECO:0007669"/>
    <property type="project" value="UniProtKB-KW"/>
</dbReference>
<comment type="subcellular location">
    <subcellularLocation>
        <location evidence="1">Cell membrane</location>
        <topology evidence="1">Multi-pass membrane protein</topology>
    </subcellularLocation>
</comment>
<keyword evidence="11" id="KW-0132">Cell division</keyword>
<evidence type="ECO:0000256" key="1">
    <source>
        <dbReference type="ARBA" id="ARBA00004651"/>
    </source>
</evidence>
<reference evidence="11" key="1">
    <citation type="journal article" date="2014" name="Int. J. Syst. Evol. Microbiol.">
        <title>Complete genome sequence of Corynebacterium casei LMG S-19264T (=DSM 44701T), isolated from a smear-ripened cheese.</title>
        <authorList>
            <consortium name="US DOE Joint Genome Institute (JGI-PGF)"/>
            <person name="Walter F."/>
            <person name="Albersmeier A."/>
            <person name="Kalinowski J."/>
            <person name="Ruckert C."/>
        </authorList>
    </citation>
    <scope>NUCLEOTIDE SEQUENCE</scope>
    <source>
        <strain evidence="11">JCM 30804</strain>
    </source>
</reference>
<keyword evidence="3" id="KW-0813">Transport</keyword>
<evidence type="ECO:0000313" key="12">
    <source>
        <dbReference type="Proteomes" id="UP000613743"/>
    </source>
</evidence>
<name>A0A917JQ27_9GAMM</name>
<evidence type="ECO:0000256" key="6">
    <source>
        <dbReference type="ARBA" id="ARBA00022989"/>
    </source>
</evidence>
<protein>
    <submittedName>
        <fullName evidence="11">Cell division protein FtsX</fullName>
    </submittedName>
</protein>
<evidence type="ECO:0000259" key="9">
    <source>
        <dbReference type="Pfam" id="PF02687"/>
    </source>
</evidence>
<dbReference type="Pfam" id="PF02687">
    <property type="entry name" value="FtsX"/>
    <property type="match status" value="1"/>
</dbReference>
<evidence type="ECO:0000256" key="2">
    <source>
        <dbReference type="ARBA" id="ARBA00005236"/>
    </source>
</evidence>
<dbReference type="InterPro" id="IPR011925">
    <property type="entry name" value="LolCE_TM"/>
</dbReference>
<evidence type="ECO:0000256" key="8">
    <source>
        <dbReference type="SAM" id="Phobius"/>
    </source>
</evidence>
<dbReference type="NCBIfam" id="TIGR02212">
    <property type="entry name" value="lolCE"/>
    <property type="match status" value="1"/>
</dbReference>
<evidence type="ECO:0000256" key="4">
    <source>
        <dbReference type="ARBA" id="ARBA00022475"/>
    </source>
</evidence>
<accession>A0A917JQ27</accession>
<evidence type="ECO:0000259" key="10">
    <source>
        <dbReference type="Pfam" id="PF12704"/>
    </source>
</evidence>